<dbReference type="EMBL" id="LAZR01008512">
    <property type="protein sequence ID" value="KKM78293.1"/>
    <property type="molecule type" value="Genomic_DNA"/>
</dbReference>
<reference evidence="6" key="1">
    <citation type="journal article" date="2015" name="Nature">
        <title>Complex archaea that bridge the gap between prokaryotes and eukaryotes.</title>
        <authorList>
            <person name="Spang A."/>
            <person name="Saw J.H."/>
            <person name="Jorgensen S.L."/>
            <person name="Zaremba-Niedzwiedzka K."/>
            <person name="Martijn J."/>
            <person name="Lind A.E."/>
            <person name="van Eijk R."/>
            <person name="Schleper C."/>
            <person name="Guy L."/>
            <person name="Ettema T.J."/>
        </authorList>
    </citation>
    <scope>NUCLEOTIDE SEQUENCE</scope>
</reference>
<comment type="caution">
    <text evidence="6">The sequence shown here is derived from an EMBL/GenBank/DDBJ whole genome shotgun (WGS) entry which is preliminary data.</text>
</comment>
<evidence type="ECO:0000259" key="5">
    <source>
        <dbReference type="Pfam" id="PF01702"/>
    </source>
</evidence>
<evidence type="ECO:0000256" key="4">
    <source>
        <dbReference type="ARBA" id="ARBA00022833"/>
    </source>
</evidence>
<dbReference type="PANTHER" id="PTHR46499">
    <property type="entry name" value="QUEUINE TRNA-RIBOSYLTRANSFERASE"/>
    <property type="match status" value="1"/>
</dbReference>
<dbReference type="GO" id="GO:0002099">
    <property type="term" value="P:tRNA wobble guanine modification"/>
    <property type="evidence" value="ECO:0007669"/>
    <property type="project" value="TreeGrafter"/>
</dbReference>
<gene>
    <name evidence="6" type="ORF">LCGC14_1361390</name>
</gene>
<dbReference type="NCBIfam" id="TIGR00432">
    <property type="entry name" value="arcsn_tRNA_tgt"/>
    <property type="match status" value="1"/>
</dbReference>
<keyword evidence="2" id="KW-0819">tRNA processing</keyword>
<dbReference type="Gene3D" id="3.40.50.10630">
    <property type="entry name" value="Uracil-DNA glycosylase-like"/>
    <property type="match status" value="1"/>
</dbReference>
<dbReference type="Gene3D" id="3.20.20.105">
    <property type="entry name" value="Queuine tRNA-ribosyltransferase-like"/>
    <property type="match status" value="1"/>
</dbReference>
<dbReference type="SUPFAM" id="SSF88802">
    <property type="entry name" value="Pre-PUA domain"/>
    <property type="match status" value="1"/>
</dbReference>
<evidence type="ECO:0000256" key="1">
    <source>
        <dbReference type="ARBA" id="ARBA00022679"/>
    </source>
</evidence>
<keyword evidence="4" id="KW-0862">Zinc</keyword>
<dbReference type="SUPFAM" id="SSF51713">
    <property type="entry name" value="tRNA-guanine transglycosylase"/>
    <property type="match status" value="1"/>
</dbReference>
<dbReference type="InterPro" id="IPR002616">
    <property type="entry name" value="tRNA_ribo_trans-like"/>
</dbReference>
<name>A0A0F9K8P7_9ZZZZ</name>
<keyword evidence="1" id="KW-0808">Transferase</keyword>
<dbReference type="Pfam" id="PF01702">
    <property type="entry name" value="TGT"/>
    <property type="match status" value="1"/>
</dbReference>
<feature type="domain" description="tRNA-guanine(15) transglycosylase-like" evidence="5">
    <location>
        <begin position="12"/>
        <end position="339"/>
    </location>
</feature>
<evidence type="ECO:0000256" key="3">
    <source>
        <dbReference type="ARBA" id="ARBA00022723"/>
    </source>
</evidence>
<dbReference type="GO" id="GO:0016763">
    <property type="term" value="F:pentosyltransferase activity"/>
    <property type="evidence" value="ECO:0007669"/>
    <property type="project" value="InterPro"/>
</dbReference>
<dbReference type="GO" id="GO:0046872">
    <property type="term" value="F:metal ion binding"/>
    <property type="evidence" value="ECO:0007669"/>
    <property type="project" value="UniProtKB-KW"/>
</dbReference>
<dbReference type="GO" id="GO:0005737">
    <property type="term" value="C:cytoplasm"/>
    <property type="evidence" value="ECO:0007669"/>
    <property type="project" value="TreeGrafter"/>
</dbReference>
<protein>
    <recommendedName>
        <fullName evidence="5">tRNA-guanine(15) transglycosylase-like domain-containing protein</fullName>
    </recommendedName>
</protein>
<dbReference type="PANTHER" id="PTHR46499:SF1">
    <property type="entry name" value="QUEUINE TRNA-RIBOSYLTRANSFERASE"/>
    <property type="match status" value="1"/>
</dbReference>
<accession>A0A0F9K8P7</accession>
<keyword evidence="3" id="KW-0479">Metal-binding</keyword>
<dbReference type="InterPro" id="IPR004804">
    <property type="entry name" value="TgtA"/>
</dbReference>
<organism evidence="6">
    <name type="scientific">marine sediment metagenome</name>
    <dbReference type="NCBI Taxonomy" id="412755"/>
    <lineage>
        <taxon>unclassified sequences</taxon>
        <taxon>metagenomes</taxon>
        <taxon>ecological metagenomes</taxon>
    </lineage>
</organism>
<proteinExistence type="predicted"/>
<dbReference type="InterPro" id="IPR036511">
    <property type="entry name" value="TGT-like_sf"/>
</dbReference>
<dbReference type="AlphaFoldDB" id="A0A0F9K8P7"/>
<sequence length="550" mass="64181">MKWEISDVDALGRIGKLTINNKHMITPNLFPVVHPYRNIISTSELKDIGAQSVFTNAYIIYQNLDLREKVLKEGVHQHLKFDGIIATDSGAFQKYFYNKTHLEINAVDIEEFQEDIGSDFLVILDEPVQPDDDYETTKIKIDTTIQRAKDNVTRRKRPSSYWFGPIHGVKYPDLLKFCTLEMSKLDFGVYAIGGLVKLFLNYRFELVIKALLCVKKNIVSNKPIHMFGLGLPQFFSLAVACGCDLMDSAAYILFAKENRYFTLSTGTRKLEDLDEFPCHCPICCEYVPNEIKKFDDEIRTELIAKHNLYLSFSELRTIRQAIKEGNLWELVEQRIRNHPNLVNAAKLIKSNLPFFEAHEKLYKTHGRLYSSPESINRPLFHRYDLKLKNNYRVPKEAKFLILLPELDIKGEKSPSIKTWFEEIDNNLIIPREFLHTSFISSFYGIIPLELTQTFPMGQYESIDILEIDDMVNKTMIRKILNFFKIHGQHYDKCGILSPVNYINQFNEIIEFSKDALIKRIIDLLKFKFNFNVSAFKEIFQILQFFKNERK</sequence>
<dbReference type="InterPro" id="IPR050076">
    <property type="entry name" value="ArchSynthase1/Queuine_TRR"/>
</dbReference>
<evidence type="ECO:0000256" key="2">
    <source>
        <dbReference type="ARBA" id="ARBA00022694"/>
    </source>
</evidence>
<evidence type="ECO:0000313" key="6">
    <source>
        <dbReference type="EMBL" id="KKM78293.1"/>
    </source>
</evidence>
<dbReference type="NCBIfam" id="TIGR00449">
    <property type="entry name" value="tgt_general"/>
    <property type="match status" value="1"/>
</dbReference>